<keyword evidence="8 11" id="KW-1133">Transmembrane helix</keyword>
<dbReference type="RefSeq" id="WP_161085621.1">
    <property type="nucleotide sequence ID" value="NZ_WWCX01000049.1"/>
</dbReference>
<evidence type="ECO:0000259" key="13">
    <source>
        <dbReference type="PROSITE" id="PS50885"/>
    </source>
</evidence>
<dbReference type="SMART" id="SM00388">
    <property type="entry name" value="HisKA"/>
    <property type="match status" value="1"/>
</dbReference>
<dbReference type="Gene3D" id="6.10.340.10">
    <property type="match status" value="1"/>
</dbReference>
<name>A0A845GSF3_9BURK</name>
<dbReference type="Pfam" id="PF02518">
    <property type="entry name" value="HATPase_c"/>
    <property type="match status" value="1"/>
</dbReference>
<sequence>MTRLSFRRRLALVQTAVIVSVLAVAAMSGYLSLSGAVNEQLDGALLALAETEAAMLRAAPDQPVQVHDAAKGAAPPSLARLDRWVQIVDAQGRVLARSANLGAASLPAPAVLMARMAAGDTVFETLDHFAEEPVRIVSLPVRVGPPTPLRYTVQVAGSLDDVRHVVASASVMFLALALALLVALTVASASITRWVFRSIDDIVGQAQRIGEGNLDQRLIHPGTRDEIGHLVDTLNDMLDRIDQSFQIQRRFTSDASHELRSPLSRLRAEIEITLRRPRDAAEYVDTLRSCMEEVERLTLLVEELLALARYDAGQDRDASASTSLGEIAAAAIGRAQATALQRQVRLTLQAASTPVLAAIGEGAATLIVVNLLENAVKFTPAGGAVEVRVWRDGEEACLCVSDSGPGIGIDELPHLFERFYRGASARSGAAAGVGLGLSLTQTIVQGHGGRIEAANLPAGGAAFTVHLPCAGG</sequence>
<dbReference type="EC" id="2.7.13.3" evidence="3"/>
<dbReference type="InterPro" id="IPR003594">
    <property type="entry name" value="HATPase_dom"/>
</dbReference>
<evidence type="ECO:0000256" key="6">
    <source>
        <dbReference type="ARBA" id="ARBA00022692"/>
    </source>
</evidence>
<dbReference type="CDD" id="cd06225">
    <property type="entry name" value="HAMP"/>
    <property type="match status" value="1"/>
</dbReference>
<accession>A0A845GSF3</accession>
<dbReference type="SMART" id="SM00387">
    <property type="entry name" value="HATPase_c"/>
    <property type="match status" value="1"/>
</dbReference>
<feature type="transmembrane region" description="Helical" evidence="11">
    <location>
        <begin position="165"/>
        <end position="187"/>
    </location>
</feature>
<keyword evidence="7" id="KW-0418">Kinase</keyword>
<dbReference type="InterPro" id="IPR013727">
    <property type="entry name" value="2CSK_N"/>
</dbReference>
<dbReference type="PRINTS" id="PR00344">
    <property type="entry name" value="BCTRLSENSOR"/>
</dbReference>
<keyword evidence="6 11" id="KW-0812">Transmembrane</keyword>
<dbReference type="PROSITE" id="PS50109">
    <property type="entry name" value="HIS_KIN"/>
    <property type="match status" value="1"/>
</dbReference>
<dbReference type="CDD" id="cd00075">
    <property type="entry name" value="HATPase"/>
    <property type="match status" value="1"/>
</dbReference>
<dbReference type="SUPFAM" id="SSF47384">
    <property type="entry name" value="Homodimeric domain of signal transducing histidine kinase"/>
    <property type="match status" value="1"/>
</dbReference>
<proteinExistence type="predicted"/>
<evidence type="ECO:0000256" key="4">
    <source>
        <dbReference type="ARBA" id="ARBA00022553"/>
    </source>
</evidence>
<dbReference type="InterPro" id="IPR004358">
    <property type="entry name" value="Sig_transdc_His_kin-like_C"/>
</dbReference>
<dbReference type="GO" id="GO:0000155">
    <property type="term" value="F:phosphorelay sensor kinase activity"/>
    <property type="evidence" value="ECO:0007669"/>
    <property type="project" value="InterPro"/>
</dbReference>
<evidence type="ECO:0000259" key="12">
    <source>
        <dbReference type="PROSITE" id="PS50109"/>
    </source>
</evidence>
<feature type="domain" description="HAMP" evidence="13">
    <location>
        <begin position="193"/>
        <end position="246"/>
    </location>
</feature>
<keyword evidence="10 11" id="KW-0472">Membrane</keyword>
<dbReference type="PROSITE" id="PS50885">
    <property type="entry name" value="HAMP"/>
    <property type="match status" value="1"/>
</dbReference>
<gene>
    <name evidence="14" type="ORF">GTP90_22415</name>
</gene>
<dbReference type="PANTHER" id="PTHR45436">
    <property type="entry name" value="SENSOR HISTIDINE KINASE YKOH"/>
    <property type="match status" value="1"/>
</dbReference>
<evidence type="ECO:0000256" key="10">
    <source>
        <dbReference type="ARBA" id="ARBA00023136"/>
    </source>
</evidence>
<dbReference type="InterPro" id="IPR036890">
    <property type="entry name" value="HATPase_C_sf"/>
</dbReference>
<comment type="subcellular location">
    <subcellularLocation>
        <location evidence="2">Membrane</location>
    </subcellularLocation>
</comment>
<dbReference type="InterPro" id="IPR050428">
    <property type="entry name" value="TCS_sensor_his_kinase"/>
</dbReference>
<evidence type="ECO:0000256" key="7">
    <source>
        <dbReference type="ARBA" id="ARBA00022777"/>
    </source>
</evidence>
<dbReference type="CDD" id="cd00082">
    <property type="entry name" value="HisKA"/>
    <property type="match status" value="1"/>
</dbReference>
<dbReference type="AlphaFoldDB" id="A0A845GSF3"/>
<evidence type="ECO:0000256" key="8">
    <source>
        <dbReference type="ARBA" id="ARBA00022989"/>
    </source>
</evidence>
<reference evidence="14" key="1">
    <citation type="submission" date="2019-12" db="EMBL/GenBank/DDBJ databases">
        <title>Novel species isolated from a subtropical stream in China.</title>
        <authorList>
            <person name="Lu H."/>
        </authorList>
    </citation>
    <scope>NUCLEOTIDE SEQUENCE [LARGE SCALE GENOMIC DNA]</scope>
    <source>
        <strain evidence="14">FT81W</strain>
    </source>
</reference>
<keyword evidence="9" id="KW-0902">Two-component regulatory system</keyword>
<evidence type="ECO:0000313" key="14">
    <source>
        <dbReference type="EMBL" id="MYM96615.1"/>
    </source>
</evidence>
<evidence type="ECO:0000256" key="11">
    <source>
        <dbReference type="SAM" id="Phobius"/>
    </source>
</evidence>
<dbReference type="Proteomes" id="UP000447355">
    <property type="component" value="Unassembled WGS sequence"/>
</dbReference>
<dbReference type="Gene3D" id="1.10.287.130">
    <property type="match status" value="1"/>
</dbReference>
<dbReference type="InterPro" id="IPR005467">
    <property type="entry name" value="His_kinase_dom"/>
</dbReference>
<evidence type="ECO:0000313" key="15">
    <source>
        <dbReference type="Proteomes" id="UP000447355"/>
    </source>
</evidence>
<dbReference type="SUPFAM" id="SSF55874">
    <property type="entry name" value="ATPase domain of HSP90 chaperone/DNA topoisomerase II/histidine kinase"/>
    <property type="match status" value="1"/>
</dbReference>
<dbReference type="GO" id="GO:0005886">
    <property type="term" value="C:plasma membrane"/>
    <property type="evidence" value="ECO:0007669"/>
    <property type="project" value="TreeGrafter"/>
</dbReference>
<dbReference type="Gene3D" id="3.30.565.10">
    <property type="entry name" value="Histidine kinase-like ATPase, C-terminal domain"/>
    <property type="match status" value="1"/>
</dbReference>
<evidence type="ECO:0000256" key="9">
    <source>
        <dbReference type="ARBA" id="ARBA00023012"/>
    </source>
</evidence>
<evidence type="ECO:0000256" key="5">
    <source>
        <dbReference type="ARBA" id="ARBA00022679"/>
    </source>
</evidence>
<evidence type="ECO:0000256" key="1">
    <source>
        <dbReference type="ARBA" id="ARBA00000085"/>
    </source>
</evidence>
<protein>
    <recommendedName>
        <fullName evidence="3">histidine kinase</fullName>
        <ecNumber evidence="3">2.7.13.3</ecNumber>
    </recommendedName>
</protein>
<dbReference type="Pfam" id="PF00672">
    <property type="entry name" value="HAMP"/>
    <property type="match status" value="1"/>
</dbReference>
<comment type="catalytic activity">
    <reaction evidence="1">
        <text>ATP + protein L-histidine = ADP + protein N-phospho-L-histidine.</text>
        <dbReference type="EC" id="2.7.13.3"/>
    </reaction>
</comment>
<dbReference type="Pfam" id="PF00512">
    <property type="entry name" value="HisKA"/>
    <property type="match status" value="1"/>
</dbReference>
<dbReference type="EMBL" id="WWCX01000049">
    <property type="protein sequence ID" value="MYM96615.1"/>
    <property type="molecule type" value="Genomic_DNA"/>
</dbReference>
<evidence type="ECO:0000256" key="2">
    <source>
        <dbReference type="ARBA" id="ARBA00004370"/>
    </source>
</evidence>
<dbReference type="InterPro" id="IPR003660">
    <property type="entry name" value="HAMP_dom"/>
</dbReference>
<dbReference type="PANTHER" id="PTHR45436:SF5">
    <property type="entry name" value="SENSOR HISTIDINE KINASE TRCS"/>
    <property type="match status" value="1"/>
</dbReference>
<organism evidence="14 15">
    <name type="scientific">Duganella vulcania</name>
    <dbReference type="NCBI Taxonomy" id="2692166"/>
    <lineage>
        <taxon>Bacteria</taxon>
        <taxon>Pseudomonadati</taxon>
        <taxon>Pseudomonadota</taxon>
        <taxon>Betaproteobacteria</taxon>
        <taxon>Burkholderiales</taxon>
        <taxon>Oxalobacteraceae</taxon>
        <taxon>Telluria group</taxon>
        <taxon>Duganella</taxon>
    </lineage>
</organism>
<evidence type="ECO:0000256" key="3">
    <source>
        <dbReference type="ARBA" id="ARBA00012438"/>
    </source>
</evidence>
<dbReference type="SUPFAM" id="SSF158472">
    <property type="entry name" value="HAMP domain-like"/>
    <property type="match status" value="1"/>
</dbReference>
<dbReference type="Pfam" id="PF08521">
    <property type="entry name" value="2CSK_N"/>
    <property type="match status" value="1"/>
</dbReference>
<dbReference type="SMART" id="SM00304">
    <property type="entry name" value="HAMP"/>
    <property type="match status" value="1"/>
</dbReference>
<dbReference type="InterPro" id="IPR003661">
    <property type="entry name" value="HisK_dim/P_dom"/>
</dbReference>
<feature type="domain" description="Histidine kinase" evidence="12">
    <location>
        <begin position="254"/>
        <end position="471"/>
    </location>
</feature>
<keyword evidence="4" id="KW-0597">Phosphoprotein</keyword>
<keyword evidence="5" id="KW-0808">Transferase</keyword>
<comment type="caution">
    <text evidence="14">The sequence shown here is derived from an EMBL/GenBank/DDBJ whole genome shotgun (WGS) entry which is preliminary data.</text>
</comment>
<dbReference type="InterPro" id="IPR036097">
    <property type="entry name" value="HisK_dim/P_sf"/>
</dbReference>